<dbReference type="OrthoDB" id="3193844at2759"/>
<dbReference type="Proteomes" id="UP000298030">
    <property type="component" value="Unassembled WGS sequence"/>
</dbReference>
<evidence type="ECO:0000313" key="2">
    <source>
        <dbReference type="EMBL" id="TEB21179.1"/>
    </source>
</evidence>
<protein>
    <recommendedName>
        <fullName evidence="4">BTB domain-containing protein</fullName>
    </recommendedName>
</protein>
<comment type="caution">
    <text evidence="2">The sequence shown here is derived from an EMBL/GenBank/DDBJ whole genome shotgun (WGS) entry which is preliminary data.</text>
</comment>
<evidence type="ECO:0000313" key="3">
    <source>
        <dbReference type="Proteomes" id="UP000298030"/>
    </source>
</evidence>
<dbReference type="AlphaFoldDB" id="A0A4Y7SIY1"/>
<dbReference type="EMBL" id="QPFP01000118">
    <property type="protein sequence ID" value="TEB21179.1"/>
    <property type="molecule type" value="Genomic_DNA"/>
</dbReference>
<accession>A0A4Y7SIY1</accession>
<feature type="compositionally biased region" description="Basic and acidic residues" evidence="1">
    <location>
        <begin position="430"/>
        <end position="449"/>
    </location>
</feature>
<evidence type="ECO:0008006" key="4">
    <source>
        <dbReference type="Google" id="ProtNLM"/>
    </source>
</evidence>
<dbReference type="STRING" id="71717.A0A4Y7SIY1"/>
<feature type="region of interest" description="Disordered" evidence="1">
    <location>
        <begin position="486"/>
        <end position="532"/>
    </location>
</feature>
<organism evidence="2 3">
    <name type="scientific">Coprinellus micaceus</name>
    <name type="common">Glistening ink-cap mushroom</name>
    <name type="synonym">Coprinus micaceus</name>
    <dbReference type="NCBI Taxonomy" id="71717"/>
    <lineage>
        <taxon>Eukaryota</taxon>
        <taxon>Fungi</taxon>
        <taxon>Dikarya</taxon>
        <taxon>Basidiomycota</taxon>
        <taxon>Agaricomycotina</taxon>
        <taxon>Agaricomycetes</taxon>
        <taxon>Agaricomycetidae</taxon>
        <taxon>Agaricales</taxon>
        <taxon>Agaricineae</taxon>
        <taxon>Psathyrellaceae</taxon>
        <taxon>Coprinellus</taxon>
    </lineage>
</organism>
<feature type="region of interest" description="Disordered" evidence="1">
    <location>
        <begin position="568"/>
        <end position="599"/>
    </location>
</feature>
<feature type="compositionally biased region" description="Polar residues" evidence="1">
    <location>
        <begin position="573"/>
        <end position="582"/>
    </location>
</feature>
<feature type="compositionally biased region" description="Basic and acidic residues" evidence="1">
    <location>
        <begin position="501"/>
        <end position="513"/>
    </location>
</feature>
<sequence length="628" mass="70931">MPDAREGRNSREMKSTAEKAALNDEVYYWPDNVRFLVQGVLFRVPRLPFILGSRYFTEKHELHSNGVEAEPVIHLQSVSAPQFRVFLKFLFPMPSNKPLESIFTKYEWITILSLCTAWHFPEFRKLAIQNLDGKLAELELIYVGRALSIPIFVLEGYKAIINRPKAQIITKEESAAIGHEAVSKLWIIRYQNQIGGVDEELGRELHESFAEELAELERYDEEHRADPEGNCEWADVGGEGGDKGEAPPGTAGPAMAQAAEETKADNGTPPEPPAPAHSSNLPEPPAGLGGRDHTQNSAGKWPASDGEQEPPASYPKQGDVTQDDAEQRGMDDGEADPEPEQVQLATALENLKEEERGIVEQLRDLKSRRLTLDATEKLEGVETARRERIEEELREIAEVKLAAEQLTRELETANEWDALDLQGRLEDAKDRRAELERQSAEKEKKEHGQIVRWNKVGKKHKEKALAKLGAELLECQIKQKETVERLKQLGGMRDMSPSDSIGKEGADAGREDAESSTAAEQDDPRVAERRRKISEELERVRKAKEVQLQKETKLRMLEEDYSKKLSKVERLLSQPSSCLPKTTQKRERKRDDRAKNLSKTQTELKEVLRMLGALGAEEEKLENELRLL</sequence>
<evidence type="ECO:0000256" key="1">
    <source>
        <dbReference type="SAM" id="MobiDB-lite"/>
    </source>
</evidence>
<gene>
    <name evidence="2" type="ORF">FA13DRAFT_1819747</name>
</gene>
<reference evidence="2 3" key="1">
    <citation type="journal article" date="2019" name="Nat. Ecol. Evol.">
        <title>Megaphylogeny resolves global patterns of mushroom evolution.</title>
        <authorList>
            <person name="Varga T."/>
            <person name="Krizsan K."/>
            <person name="Foldi C."/>
            <person name="Dima B."/>
            <person name="Sanchez-Garcia M."/>
            <person name="Sanchez-Ramirez S."/>
            <person name="Szollosi G.J."/>
            <person name="Szarkandi J.G."/>
            <person name="Papp V."/>
            <person name="Albert L."/>
            <person name="Andreopoulos W."/>
            <person name="Angelini C."/>
            <person name="Antonin V."/>
            <person name="Barry K.W."/>
            <person name="Bougher N.L."/>
            <person name="Buchanan P."/>
            <person name="Buyck B."/>
            <person name="Bense V."/>
            <person name="Catcheside P."/>
            <person name="Chovatia M."/>
            <person name="Cooper J."/>
            <person name="Damon W."/>
            <person name="Desjardin D."/>
            <person name="Finy P."/>
            <person name="Geml J."/>
            <person name="Haridas S."/>
            <person name="Hughes K."/>
            <person name="Justo A."/>
            <person name="Karasinski D."/>
            <person name="Kautmanova I."/>
            <person name="Kiss B."/>
            <person name="Kocsube S."/>
            <person name="Kotiranta H."/>
            <person name="LaButti K.M."/>
            <person name="Lechner B.E."/>
            <person name="Liimatainen K."/>
            <person name="Lipzen A."/>
            <person name="Lukacs Z."/>
            <person name="Mihaltcheva S."/>
            <person name="Morgado L.N."/>
            <person name="Niskanen T."/>
            <person name="Noordeloos M.E."/>
            <person name="Ohm R.A."/>
            <person name="Ortiz-Santana B."/>
            <person name="Ovrebo C."/>
            <person name="Racz N."/>
            <person name="Riley R."/>
            <person name="Savchenko A."/>
            <person name="Shiryaev A."/>
            <person name="Soop K."/>
            <person name="Spirin V."/>
            <person name="Szebenyi C."/>
            <person name="Tomsovsky M."/>
            <person name="Tulloss R.E."/>
            <person name="Uehling J."/>
            <person name="Grigoriev I.V."/>
            <person name="Vagvolgyi C."/>
            <person name="Papp T."/>
            <person name="Martin F.M."/>
            <person name="Miettinen O."/>
            <person name="Hibbett D.S."/>
            <person name="Nagy L.G."/>
        </authorList>
    </citation>
    <scope>NUCLEOTIDE SEQUENCE [LARGE SCALE GENOMIC DNA]</scope>
    <source>
        <strain evidence="2 3">FP101781</strain>
    </source>
</reference>
<keyword evidence="3" id="KW-1185">Reference proteome</keyword>
<feature type="compositionally biased region" description="Basic and acidic residues" evidence="1">
    <location>
        <begin position="522"/>
        <end position="532"/>
    </location>
</feature>
<feature type="region of interest" description="Disordered" evidence="1">
    <location>
        <begin position="220"/>
        <end position="340"/>
    </location>
</feature>
<name>A0A4Y7SIY1_COPMI</name>
<proteinExistence type="predicted"/>
<feature type="region of interest" description="Disordered" evidence="1">
    <location>
        <begin position="430"/>
        <end position="450"/>
    </location>
</feature>